<dbReference type="Pfam" id="PF07729">
    <property type="entry name" value="FCD"/>
    <property type="match status" value="1"/>
</dbReference>
<dbReference type="RefSeq" id="WP_009498700.1">
    <property type="nucleotide sequence ID" value="NZ_GL982999.1"/>
</dbReference>
<dbReference type="SMART" id="SM00345">
    <property type="entry name" value="HTH_GNTR"/>
    <property type="match status" value="1"/>
</dbReference>
<dbReference type="PANTHER" id="PTHR43537:SF51">
    <property type="entry name" value="HTH-TYPE TRANSCRIPTIONAL REGULATOR LGOR-RELATED"/>
    <property type="match status" value="1"/>
</dbReference>
<dbReference type="PRINTS" id="PR00035">
    <property type="entry name" value="HTHGNTR"/>
</dbReference>
<dbReference type="SMART" id="SM00895">
    <property type="entry name" value="FCD"/>
    <property type="match status" value="1"/>
</dbReference>
<evidence type="ECO:0000259" key="4">
    <source>
        <dbReference type="PROSITE" id="PS50949"/>
    </source>
</evidence>
<dbReference type="PROSITE" id="PS50949">
    <property type="entry name" value="HTH_GNTR"/>
    <property type="match status" value="1"/>
</dbReference>
<dbReference type="InterPro" id="IPR011711">
    <property type="entry name" value="GntR_C"/>
</dbReference>
<sequence>MEITSRSAQLIAYETIREKIINGAFPGGMKLVEVQLAEEIGVSRTPIREAIRRLEQEGLIKRKKVIKPSEKDLRHMFQMRTLIESHAAKMAATYMSEKRIVQLRSSIHLAQRSNTEGTVKANKEFHDLIVQECRNPIMIETVDKMQSIIYLFSKTVVVHERPLLLEEHMKICDAIEQRKPELASSLMVEHLKADLEFTLNIVE</sequence>
<dbReference type="PRINTS" id="PR00033">
    <property type="entry name" value="HTHASNC"/>
</dbReference>
<evidence type="ECO:0000313" key="5">
    <source>
        <dbReference type="EMBL" id="EGQ25959.1"/>
    </source>
</evidence>
<dbReference type="Gene3D" id="1.20.120.530">
    <property type="entry name" value="GntR ligand-binding domain-like"/>
    <property type="match status" value="1"/>
</dbReference>
<dbReference type="EMBL" id="AFPZ01000065">
    <property type="protein sequence ID" value="EGQ25959.1"/>
    <property type="molecule type" value="Genomic_DNA"/>
</dbReference>
<dbReference type="InterPro" id="IPR000485">
    <property type="entry name" value="AsnC-type_HTH_dom"/>
</dbReference>
<evidence type="ECO:0000313" key="6">
    <source>
        <dbReference type="Proteomes" id="UP000005316"/>
    </source>
</evidence>
<evidence type="ECO:0000256" key="1">
    <source>
        <dbReference type="ARBA" id="ARBA00023015"/>
    </source>
</evidence>
<evidence type="ECO:0000256" key="2">
    <source>
        <dbReference type="ARBA" id="ARBA00023125"/>
    </source>
</evidence>
<dbReference type="SUPFAM" id="SSF48008">
    <property type="entry name" value="GntR ligand-binding domain-like"/>
    <property type="match status" value="1"/>
</dbReference>
<feature type="domain" description="HTH gntR-type" evidence="4">
    <location>
        <begin position="6"/>
        <end position="74"/>
    </location>
</feature>
<dbReference type="InterPro" id="IPR000524">
    <property type="entry name" value="Tscrpt_reg_HTH_GntR"/>
</dbReference>
<dbReference type="GO" id="GO:0003700">
    <property type="term" value="F:DNA-binding transcription factor activity"/>
    <property type="evidence" value="ECO:0007669"/>
    <property type="project" value="InterPro"/>
</dbReference>
<dbReference type="InterPro" id="IPR008920">
    <property type="entry name" value="TF_FadR/GntR_C"/>
</dbReference>
<keyword evidence="1" id="KW-0805">Transcription regulation</keyword>
<evidence type="ECO:0000256" key="3">
    <source>
        <dbReference type="ARBA" id="ARBA00023163"/>
    </source>
</evidence>
<dbReference type="InterPro" id="IPR036388">
    <property type="entry name" value="WH-like_DNA-bd_sf"/>
</dbReference>
<keyword evidence="2" id="KW-0238">DNA-binding</keyword>
<dbReference type="InterPro" id="IPR036390">
    <property type="entry name" value="WH_DNA-bd_sf"/>
</dbReference>
<proteinExistence type="predicted"/>
<dbReference type="eggNOG" id="COG1802">
    <property type="taxonomic scope" value="Bacteria"/>
</dbReference>
<dbReference type="Gene3D" id="1.10.10.10">
    <property type="entry name" value="Winged helix-like DNA-binding domain superfamily/Winged helix DNA-binding domain"/>
    <property type="match status" value="1"/>
</dbReference>
<name>F9DTB3_9BACL</name>
<dbReference type="HOGENOM" id="CLU_017584_5_1_9"/>
<dbReference type="OrthoDB" id="9782299at2"/>
<comment type="caution">
    <text evidence="5">The sequence shown here is derived from an EMBL/GenBank/DDBJ whole genome shotgun (WGS) entry which is preliminary data.</text>
</comment>
<keyword evidence="3" id="KW-0804">Transcription</keyword>
<dbReference type="CDD" id="cd07377">
    <property type="entry name" value="WHTH_GntR"/>
    <property type="match status" value="1"/>
</dbReference>
<organism evidence="5 6">
    <name type="scientific">Sporosarcina newyorkensis 2681</name>
    <dbReference type="NCBI Taxonomy" id="1027292"/>
    <lineage>
        <taxon>Bacteria</taxon>
        <taxon>Bacillati</taxon>
        <taxon>Bacillota</taxon>
        <taxon>Bacilli</taxon>
        <taxon>Bacillales</taxon>
        <taxon>Caryophanaceae</taxon>
        <taxon>Sporosarcina</taxon>
    </lineage>
</organism>
<reference evidence="5 6" key="1">
    <citation type="submission" date="2011-04" db="EMBL/GenBank/DDBJ databases">
        <authorList>
            <person name="Muzny D."/>
            <person name="Qin X."/>
            <person name="Deng J."/>
            <person name="Jiang H."/>
            <person name="Liu Y."/>
            <person name="Qu J."/>
            <person name="Song X.-Z."/>
            <person name="Zhang L."/>
            <person name="Thornton R."/>
            <person name="Coyle M."/>
            <person name="Francisco L."/>
            <person name="Jackson L."/>
            <person name="Javaid M."/>
            <person name="Korchina V."/>
            <person name="Kovar C."/>
            <person name="Mata R."/>
            <person name="Mathew T."/>
            <person name="Ngo R."/>
            <person name="Nguyen L."/>
            <person name="Nguyen N."/>
            <person name="Okwuonu G."/>
            <person name="Ongeri F."/>
            <person name="Pham C."/>
            <person name="Simmons D."/>
            <person name="Wilczek-Boney K."/>
            <person name="Hale W."/>
            <person name="Jakkamsetti A."/>
            <person name="Pham P."/>
            <person name="Ruth R."/>
            <person name="San Lucas F."/>
            <person name="Warren J."/>
            <person name="Zhang J."/>
            <person name="Zhao Z."/>
            <person name="Zhou C."/>
            <person name="Zhu D."/>
            <person name="Lee S."/>
            <person name="Bess C."/>
            <person name="Blankenburg K."/>
            <person name="Forbes L."/>
            <person name="Fu Q."/>
            <person name="Gubbala S."/>
            <person name="Hirani K."/>
            <person name="Jayaseelan J.C."/>
            <person name="Lara F."/>
            <person name="Munidasa M."/>
            <person name="Palculict T."/>
            <person name="Patil S."/>
            <person name="Pu L.-L."/>
            <person name="Saada N."/>
            <person name="Tang L."/>
            <person name="Weissenberger G."/>
            <person name="Zhu Y."/>
            <person name="Hemphill L."/>
            <person name="Shang Y."/>
            <person name="Youmans B."/>
            <person name="Ayvaz T."/>
            <person name="Ross M."/>
            <person name="Santibanez J."/>
            <person name="Aqrawi P."/>
            <person name="Gross S."/>
            <person name="Joshi V."/>
            <person name="Fowler G."/>
            <person name="Nazareth L."/>
            <person name="Reid J."/>
            <person name="Worley K."/>
            <person name="Petrosino J."/>
            <person name="Highlander S."/>
            <person name="Gibbs R."/>
        </authorList>
    </citation>
    <scope>NUCLEOTIDE SEQUENCE [LARGE SCALE GENOMIC DNA]</scope>
    <source>
        <strain evidence="5 6">2681</strain>
    </source>
</reference>
<dbReference type="Pfam" id="PF00392">
    <property type="entry name" value="GntR"/>
    <property type="match status" value="1"/>
</dbReference>
<dbReference type="SUPFAM" id="SSF46785">
    <property type="entry name" value="Winged helix' DNA-binding domain"/>
    <property type="match status" value="1"/>
</dbReference>
<dbReference type="GO" id="GO:0043565">
    <property type="term" value="F:sequence-specific DNA binding"/>
    <property type="evidence" value="ECO:0007669"/>
    <property type="project" value="InterPro"/>
</dbReference>
<dbReference type="STRING" id="759851.SAMN04244570_3626"/>
<dbReference type="AlphaFoldDB" id="F9DTB3"/>
<dbReference type="PANTHER" id="PTHR43537">
    <property type="entry name" value="TRANSCRIPTIONAL REGULATOR, GNTR FAMILY"/>
    <property type="match status" value="1"/>
</dbReference>
<protein>
    <submittedName>
        <fullName evidence="5">GntR family transcriptional regulator</fullName>
    </submittedName>
</protein>
<accession>F9DTB3</accession>
<dbReference type="Proteomes" id="UP000005316">
    <property type="component" value="Unassembled WGS sequence"/>
</dbReference>
<gene>
    <name evidence="5" type="ORF">HMPREF9372_2044</name>
</gene>